<protein>
    <submittedName>
        <fullName evidence="3">Polysaccharide deacetylase family protein</fullName>
    </submittedName>
</protein>
<evidence type="ECO:0000313" key="3">
    <source>
        <dbReference type="EMBL" id="USG67135.1"/>
    </source>
</evidence>
<dbReference type="InterPro" id="IPR011330">
    <property type="entry name" value="Glyco_hydro/deAcase_b/a-brl"/>
</dbReference>
<dbReference type="InterPro" id="IPR054297">
    <property type="entry name" value="DUF7033"/>
</dbReference>
<organism evidence="3 4">
    <name type="scientific">Brevibacillus ruminantium</name>
    <dbReference type="NCBI Taxonomy" id="2950604"/>
    <lineage>
        <taxon>Bacteria</taxon>
        <taxon>Bacillati</taxon>
        <taxon>Bacillota</taxon>
        <taxon>Bacilli</taxon>
        <taxon>Bacillales</taxon>
        <taxon>Paenibacillaceae</taxon>
        <taxon>Brevibacillus</taxon>
    </lineage>
</organism>
<dbReference type="CDD" id="cd10931">
    <property type="entry name" value="CE4_u7"/>
    <property type="match status" value="1"/>
</dbReference>
<keyword evidence="4" id="KW-1185">Reference proteome</keyword>
<dbReference type="Pfam" id="PF23019">
    <property type="entry name" value="DUF7033"/>
    <property type="match status" value="1"/>
</dbReference>
<dbReference type="RefSeq" id="WP_251874238.1">
    <property type="nucleotide sequence ID" value="NZ_CP098755.1"/>
</dbReference>
<proteinExistence type="predicted"/>
<evidence type="ECO:0000259" key="2">
    <source>
        <dbReference type="Pfam" id="PF23019"/>
    </source>
</evidence>
<dbReference type="EMBL" id="CP098755">
    <property type="protein sequence ID" value="USG67135.1"/>
    <property type="molecule type" value="Genomic_DNA"/>
</dbReference>
<dbReference type="Gene3D" id="3.20.20.370">
    <property type="entry name" value="Glycoside hydrolase/deacetylase"/>
    <property type="match status" value="1"/>
</dbReference>
<name>A0ABY4WMU2_9BACL</name>
<reference evidence="3" key="1">
    <citation type="submission" date="2022-06" db="EMBL/GenBank/DDBJ databases">
        <title>Genome sequencing of Brevibacillus sp. BB3-R1.</title>
        <authorList>
            <person name="Heo J."/>
            <person name="Lee D."/>
            <person name="Won M."/>
            <person name="Han B.-H."/>
            <person name="Hong S.-B."/>
            <person name="Kwon S.-W."/>
        </authorList>
    </citation>
    <scope>NUCLEOTIDE SEQUENCE</scope>
    <source>
        <strain evidence="3">BB3-R1</strain>
    </source>
</reference>
<keyword evidence="1" id="KW-0175">Coiled coil</keyword>
<dbReference type="SUPFAM" id="SSF88713">
    <property type="entry name" value="Glycoside hydrolase/deacetylase"/>
    <property type="match status" value="1"/>
</dbReference>
<evidence type="ECO:0000313" key="4">
    <source>
        <dbReference type="Proteomes" id="UP001056500"/>
    </source>
</evidence>
<feature type="coiled-coil region" evidence="1">
    <location>
        <begin position="416"/>
        <end position="448"/>
    </location>
</feature>
<dbReference type="Proteomes" id="UP001056500">
    <property type="component" value="Chromosome"/>
</dbReference>
<feature type="domain" description="DUF7033" evidence="2">
    <location>
        <begin position="127"/>
        <end position="210"/>
    </location>
</feature>
<evidence type="ECO:0000256" key="1">
    <source>
        <dbReference type="SAM" id="Coils"/>
    </source>
</evidence>
<gene>
    <name evidence="3" type="ORF">NDK47_07540</name>
</gene>
<accession>A0ABY4WMU2</accession>
<sequence length="473" mass="55062">MALLKIAHPPGWRRERAYIFDVLLSHFLGIDYEAEVELRTDIRISAVGGEEESELILSDCFFQQDDGCWLTPQSLPPQPLAKWDLSALGSDAPLRDLLVEEELPIIWGAPLENGEYLVRNDSGIRLGVDIFGSSFFMLTRYEEAVKPDRDRHDRFPAIASLAYQEGFLDRPIVNEYLELLWWCLKALWPGLERKQHRFQMRISHDVDWPLGMAYIPITAVLRKAVGDVWRRHNLGLAMRRVQSLIKVKRGDLDADLYNTFDWIMNVCERQGLQTAFYFIAGHTAGQIDGLYHLEDEWIRKLLRRVHERGHEIGLHPSYHTYRDPAALNHEFQRLLATLEDEGIVQQRIGGRQHYLRWENPTTWGLWAEAGLSYDSTLGYADHAGFRCGVCYDYPVYHLQTRQALQLVEQPLIVMEITVLEKIYMNLSREKAREEIEKLKARCRKYNGNFTLLWHNNVLIHPLDAELFQVILQN</sequence>